<dbReference type="Proteomes" id="UP001519287">
    <property type="component" value="Unassembled WGS sequence"/>
</dbReference>
<evidence type="ECO:0000313" key="2">
    <source>
        <dbReference type="EMBL" id="MBP1988791.1"/>
    </source>
</evidence>
<proteinExistence type="predicted"/>
<accession>A0ABS4IMK2</accession>
<feature type="compositionally biased region" description="Acidic residues" evidence="1">
    <location>
        <begin position="1"/>
        <end position="20"/>
    </location>
</feature>
<sequence length="567" mass="64799">MLLADEEADDDKDEEADDDKDEKRMDDIKMDDMDSMVCMHEGNIGLKLAQSHVDAVNRRRRILVQFDVMGEVTELFGIDIHKLIHFTFHFTDEKGSQIDTLIWDIDYFIPKEGSANNPGIKKWHEAGIDVVNILLEESKKRGLENIWNHRISEVDFGSNGLGLGMERKNRIKADHPDWVVKSWWWQGLWNLASSDLRAYKLDYLRKLASMYQLDGIQLDFSRHVPCLPVGHQWENRGHATEFVSMVRSMLLEIGEKRSSPMLLAAKVPENLEGCHVDGLDVEAWAKQNLVDMFTLGSRTINVDIASFRKITEAKNIKLYPSHDDHHATDGYRYPPIEFFRGVFGNWRQQGADGVGTFNWSSATAEVYAQNGSTNYLGGPISQQEAYHEIGSLETMKFKDKMFVVERRGGYPWSEGYFNRNDDAPLPAVLYNDGRITELPVYVCDDLTCYLDKVEKVHMRLILFGAKIEDKMDIVVNGVITEIESYDVEWKDPQIFSPQPQPASGGSGHYKINPEQRLLMVAVPLTPSLFKVGRNWIGLSVIDRLPHYPGNDIVVEKLEILVMYKAEL</sequence>
<dbReference type="RefSeq" id="WP_209969201.1">
    <property type="nucleotide sequence ID" value="NZ_JAGGLB010000001.1"/>
</dbReference>
<name>A0ABS4IMK2_9BACL</name>
<gene>
    <name evidence="2" type="ORF">J2Z66_000386</name>
</gene>
<evidence type="ECO:0008006" key="4">
    <source>
        <dbReference type="Google" id="ProtNLM"/>
    </source>
</evidence>
<protein>
    <recommendedName>
        <fullName evidence="4">Glycosyl hydrolase-like 10 domain-containing protein</fullName>
    </recommendedName>
</protein>
<reference evidence="2 3" key="1">
    <citation type="submission" date="2021-03" db="EMBL/GenBank/DDBJ databases">
        <title>Genomic Encyclopedia of Type Strains, Phase IV (KMG-IV): sequencing the most valuable type-strain genomes for metagenomic binning, comparative biology and taxonomic classification.</title>
        <authorList>
            <person name="Goeker M."/>
        </authorList>
    </citation>
    <scope>NUCLEOTIDE SEQUENCE [LARGE SCALE GENOMIC DNA]</scope>
    <source>
        <strain evidence="2 3">DSM 26048</strain>
    </source>
</reference>
<comment type="caution">
    <text evidence="2">The sequence shown here is derived from an EMBL/GenBank/DDBJ whole genome shotgun (WGS) entry which is preliminary data.</text>
</comment>
<dbReference type="InterPro" id="IPR017853">
    <property type="entry name" value="GH"/>
</dbReference>
<evidence type="ECO:0000256" key="1">
    <source>
        <dbReference type="SAM" id="MobiDB-lite"/>
    </source>
</evidence>
<evidence type="ECO:0000313" key="3">
    <source>
        <dbReference type="Proteomes" id="UP001519287"/>
    </source>
</evidence>
<dbReference type="EMBL" id="JAGGLB010000001">
    <property type="protein sequence ID" value="MBP1988791.1"/>
    <property type="molecule type" value="Genomic_DNA"/>
</dbReference>
<dbReference type="SUPFAM" id="SSF51445">
    <property type="entry name" value="(Trans)glycosidases"/>
    <property type="match status" value="1"/>
</dbReference>
<organism evidence="2 3">
    <name type="scientific">Paenibacillus eucommiae</name>
    <dbReference type="NCBI Taxonomy" id="1355755"/>
    <lineage>
        <taxon>Bacteria</taxon>
        <taxon>Bacillati</taxon>
        <taxon>Bacillota</taxon>
        <taxon>Bacilli</taxon>
        <taxon>Bacillales</taxon>
        <taxon>Paenibacillaceae</taxon>
        <taxon>Paenibacillus</taxon>
    </lineage>
</organism>
<keyword evidence="3" id="KW-1185">Reference proteome</keyword>
<feature type="region of interest" description="Disordered" evidence="1">
    <location>
        <begin position="1"/>
        <end position="26"/>
    </location>
</feature>